<keyword evidence="2" id="KW-1185">Reference proteome</keyword>
<dbReference type="PANTHER" id="PTHR11439">
    <property type="entry name" value="GAG-POL-RELATED RETROTRANSPOSON"/>
    <property type="match status" value="1"/>
</dbReference>
<dbReference type="EMBL" id="KQ483977">
    <property type="protein sequence ID" value="KYP38678.1"/>
    <property type="molecule type" value="Genomic_DNA"/>
</dbReference>
<name>A0A151R7S5_CAJCA</name>
<dbReference type="STRING" id="3821.A0A151R7S5"/>
<evidence type="ECO:0000313" key="1">
    <source>
        <dbReference type="EMBL" id="KYP38678.1"/>
    </source>
</evidence>
<proteinExistence type="predicted"/>
<organism evidence="1 2">
    <name type="scientific">Cajanus cajan</name>
    <name type="common">Pigeon pea</name>
    <name type="synonym">Cajanus indicus</name>
    <dbReference type="NCBI Taxonomy" id="3821"/>
    <lineage>
        <taxon>Eukaryota</taxon>
        <taxon>Viridiplantae</taxon>
        <taxon>Streptophyta</taxon>
        <taxon>Embryophyta</taxon>
        <taxon>Tracheophyta</taxon>
        <taxon>Spermatophyta</taxon>
        <taxon>Magnoliopsida</taxon>
        <taxon>eudicotyledons</taxon>
        <taxon>Gunneridae</taxon>
        <taxon>Pentapetalae</taxon>
        <taxon>rosids</taxon>
        <taxon>fabids</taxon>
        <taxon>Fabales</taxon>
        <taxon>Fabaceae</taxon>
        <taxon>Papilionoideae</taxon>
        <taxon>50 kb inversion clade</taxon>
        <taxon>NPAAA clade</taxon>
        <taxon>indigoferoid/millettioid clade</taxon>
        <taxon>Phaseoleae</taxon>
        <taxon>Cajanus</taxon>
    </lineage>
</organism>
<accession>A0A151R7S5</accession>
<dbReference type="AlphaFoldDB" id="A0A151R7S5"/>
<dbReference type="CDD" id="cd09272">
    <property type="entry name" value="RNase_HI_RT_Ty1"/>
    <property type="match status" value="1"/>
</dbReference>
<dbReference type="Proteomes" id="UP000075243">
    <property type="component" value="Unassembled WGS sequence"/>
</dbReference>
<evidence type="ECO:0000313" key="2">
    <source>
        <dbReference type="Proteomes" id="UP000075243"/>
    </source>
</evidence>
<dbReference type="PANTHER" id="PTHR11439:SF467">
    <property type="entry name" value="INTEGRASE CATALYTIC DOMAIN-CONTAINING PROTEIN"/>
    <property type="match status" value="1"/>
</dbReference>
<protein>
    <submittedName>
        <fullName evidence="1">Retrovirus-related Pol polyprotein from transposon TNT 1-94</fullName>
    </submittedName>
</protein>
<sequence>MSEKGMKILVSKGKIPKLKEVEVGFCEPCMFGKQKRVTFAKSGRMPKVEKLELVHTDVYGPTLVSSLGRSRSKNDVILEGYSDAYLGGCSNTRKTTTRFVFTIGSTTVSWMSRLQKSVALSTIEAEYMTISEAGKELIWLKNFLEELGKK</sequence>
<gene>
    <name evidence="1" type="ORF">KK1_040072</name>
</gene>
<reference evidence="1" key="1">
    <citation type="journal article" date="2012" name="Nat. Biotechnol.">
        <title>Draft genome sequence of pigeonpea (Cajanus cajan), an orphan legume crop of resource-poor farmers.</title>
        <authorList>
            <person name="Varshney R.K."/>
            <person name="Chen W."/>
            <person name="Li Y."/>
            <person name="Bharti A.K."/>
            <person name="Saxena R.K."/>
            <person name="Schlueter J.A."/>
            <person name="Donoghue M.T."/>
            <person name="Azam S."/>
            <person name="Fan G."/>
            <person name="Whaley A.M."/>
            <person name="Farmer A.D."/>
            <person name="Sheridan J."/>
            <person name="Iwata A."/>
            <person name="Tuteja R."/>
            <person name="Penmetsa R.V."/>
            <person name="Wu W."/>
            <person name="Upadhyaya H.D."/>
            <person name="Yang S.P."/>
            <person name="Shah T."/>
            <person name="Saxena K.B."/>
            <person name="Michael T."/>
            <person name="McCombie W.R."/>
            <person name="Yang B."/>
            <person name="Zhang G."/>
            <person name="Yang H."/>
            <person name="Wang J."/>
            <person name="Spillane C."/>
            <person name="Cook D.R."/>
            <person name="May G.D."/>
            <person name="Xu X."/>
            <person name="Jackson S.A."/>
        </authorList>
    </citation>
    <scope>NUCLEOTIDE SEQUENCE [LARGE SCALE GENOMIC DNA]</scope>
</reference>
<dbReference type="Gramene" id="C.cajan_37684.t">
    <property type="protein sequence ID" value="C.cajan_37684.t"/>
    <property type="gene ID" value="C.cajan_37684"/>
</dbReference>